<dbReference type="EMBL" id="JACJPW010000018">
    <property type="protein sequence ID" value="MBD2181302.1"/>
    <property type="molecule type" value="Genomic_DNA"/>
</dbReference>
<dbReference type="PANTHER" id="PTHR34039">
    <property type="entry name" value="UPF0102 PROTEIN YRAN"/>
    <property type="match status" value="1"/>
</dbReference>
<dbReference type="AlphaFoldDB" id="A0A926VE48"/>
<comment type="similarity">
    <text evidence="1 2">Belongs to the UPF0102 family.</text>
</comment>
<evidence type="ECO:0000256" key="2">
    <source>
        <dbReference type="HAMAP-Rule" id="MF_00048"/>
    </source>
</evidence>
<gene>
    <name evidence="3" type="ORF">H6G03_09320</name>
</gene>
<dbReference type="InterPro" id="IPR011335">
    <property type="entry name" value="Restrct_endonuc-II-like"/>
</dbReference>
<dbReference type="CDD" id="cd20736">
    <property type="entry name" value="PoNe_Nuclease"/>
    <property type="match status" value="1"/>
</dbReference>
<dbReference type="SUPFAM" id="SSF52980">
    <property type="entry name" value="Restriction endonuclease-like"/>
    <property type="match status" value="1"/>
</dbReference>
<dbReference type="Proteomes" id="UP000641646">
    <property type="component" value="Unassembled WGS sequence"/>
</dbReference>
<dbReference type="GO" id="GO:0003676">
    <property type="term" value="F:nucleic acid binding"/>
    <property type="evidence" value="ECO:0007669"/>
    <property type="project" value="InterPro"/>
</dbReference>
<evidence type="ECO:0000256" key="1">
    <source>
        <dbReference type="ARBA" id="ARBA00006738"/>
    </source>
</evidence>
<dbReference type="PANTHER" id="PTHR34039:SF1">
    <property type="entry name" value="UPF0102 PROTEIN YRAN"/>
    <property type="match status" value="1"/>
</dbReference>
<protein>
    <recommendedName>
        <fullName evidence="2">UPF0102 protein H6G03_09320</fullName>
    </recommendedName>
</protein>
<dbReference type="NCBIfam" id="TIGR00252">
    <property type="entry name" value="YraN family protein"/>
    <property type="match status" value="1"/>
</dbReference>
<dbReference type="Pfam" id="PF02021">
    <property type="entry name" value="UPF0102"/>
    <property type="match status" value="1"/>
</dbReference>
<accession>A0A926VE48</accession>
<comment type="caution">
    <text evidence="3">The sequence shown here is derived from an EMBL/GenBank/DDBJ whole genome shotgun (WGS) entry which is preliminary data.</text>
</comment>
<name>A0A926VE48_9CYAN</name>
<dbReference type="InterPro" id="IPR003509">
    <property type="entry name" value="UPF0102_YraN-like"/>
</dbReference>
<dbReference type="Gene3D" id="3.40.1350.10">
    <property type="match status" value="1"/>
</dbReference>
<dbReference type="HAMAP" id="MF_00048">
    <property type="entry name" value="UPF0102"/>
    <property type="match status" value="1"/>
</dbReference>
<dbReference type="RefSeq" id="WP_190464063.1">
    <property type="nucleotide sequence ID" value="NZ_JACJPW010000018.1"/>
</dbReference>
<keyword evidence="4" id="KW-1185">Reference proteome</keyword>
<organism evidence="3 4">
    <name type="scientific">Aerosakkonema funiforme FACHB-1375</name>
    <dbReference type="NCBI Taxonomy" id="2949571"/>
    <lineage>
        <taxon>Bacteria</taxon>
        <taxon>Bacillati</taxon>
        <taxon>Cyanobacteriota</taxon>
        <taxon>Cyanophyceae</taxon>
        <taxon>Oscillatoriophycideae</taxon>
        <taxon>Aerosakkonematales</taxon>
        <taxon>Aerosakkonemataceae</taxon>
        <taxon>Aerosakkonema</taxon>
    </lineage>
</organism>
<evidence type="ECO:0000313" key="4">
    <source>
        <dbReference type="Proteomes" id="UP000641646"/>
    </source>
</evidence>
<reference evidence="3" key="1">
    <citation type="journal article" date="2015" name="ISME J.">
        <title>Draft Genome Sequence of Streptomyces incarnatus NRRL8089, which Produces the Nucleoside Antibiotic Sinefungin.</title>
        <authorList>
            <person name="Oshima K."/>
            <person name="Hattori M."/>
            <person name="Shimizu H."/>
            <person name="Fukuda K."/>
            <person name="Nemoto M."/>
            <person name="Inagaki K."/>
            <person name="Tamura T."/>
        </authorList>
    </citation>
    <scope>NUCLEOTIDE SEQUENCE</scope>
    <source>
        <strain evidence="3">FACHB-1375</strain>
    </source>
</reference>
<sequence>MANRSVSHYPDLGALGEDLVAQWLRSQGWSILHRRWYCRWGELDIIAQNSESADLVFVEVKTRSRGNWDADGLLSISPQKQAKLWQAVLLFLAAHPELAERPCRFDVALVRCERLGRKPYRNSNFEAIDSYYSDPPSADDQKGNNAEQSLLTAKATQKTGYRLVLQQYIQSAFDFEG</sequence>
<reference evidence="3" key="2">
    <citation type="submission" date="2020-08" db="EMBL/GenBank/DDBJ databases">
        <authorList>
            <person name="Chen M."/>
            <person name="Teng W."/>
            <person name="Zhao L."/>
            <person name="Hu C."/>
            <person name="Zhou Y."/>
            <person name="Han B."/>
            <person name="Song L."/>
            <person name="Shu W."/>
        </authorList>
    </citation>
    <scope>NUCLEOTIDE SEQUENCE</scope>
    <source>
        <strain evidence="3">FACHB-1375</strain>
    </source>
</reference>
<evidence type="ECO:0000313" key="3">
    <source>
        <dbReference type="EMBL" id="MBD2181302.1"/>
    </source>
</evidence>
<dbReference type="InterPro" id="IPR011856">
    <property type="entry name" value="tRNA_endonuc-like_dom_sf"/>
</dbReference>
<proteinExistence type="inferred from homology"/>